<keyword evidence="3" id="KW-1185">Reference proteome</keyword>
<keyword evidence="1" id="KW-0812">Transmembrane</keyword>
<evidence type="ECO:0000313" key="2">
    <source>
        <dbReference type="EMBL" id="AZN41436.1"/>
    </source>
</evidence>
<protein>
    <submittedName>
        <fullName evidence="2">Uncharacterized protein</fullName>
    </submittedName>
</protein>
<reference evidence="3" key="1">
    <citation type="submission" date="2018-12" db="EMBL/GenBank/DDBJ databases">
        <title>Genome sequence of Peanibacillus sp.</title>
        <authorList>
            <person name="Subramani G."/>
            <person name="Srinivasan S."/>
            <person name="Kim M.K."/>
        </authorList>
    </citation>
    <scope>NUCLEOTIDE SEQUENCE [LARGE SCALE GENOMIC DNA]</scope>
    <source>
        <strain evidence="3">18JY67-1</strain>
    </source>
</reference>
<keyword evidence="1" id="KW-1133">Transmembrane helix</keyword>
<keyword evidence="1" id="KW-0472">Membrane</keyword>
<accession>A0A3Q8X684</accession>
<feature type="transmembrane region" description="Helical" evidence="1">
    <location>
        <begin position="12"/>
        <end position="31"/>
    </location>
</feature>
<sequence length="61" mass="6809">MKKYSLIRPIMLIAIALLSKSLVTNVCMLLGMEADGAKNMGFIAMIIAGIIVFRRTRRTPR</sequence>
<organism evidence="2 3">
    <name type="scientific">Paenibacillus albus</name>
    <dbReference type="NCBI Taxonomy" id="2495582"/>
    <lineage>
        <taxon>Bacteria</taxon>
        <taxon>Bacillati</taxon>
        <taxon>Bacillota</taxon>
        <taxon>Bacilli</taxon>
        <taxon>Bacillales</taxon>
        <taxon>Paenibacillaceae</taxon>
        <taxon>Paenibacillus</taxon>
    </lineage>
</organism>
<dbReference type="AlphaFoldDB" id="A0A3Q8X684"/>
<evidence type="ECO:0000313" key="3">
    <source>
        <dbReference type="Proteomes" id="UP000272528"/>
    </source>
</evidence>
<dbReference type="EMBL" id="CP034437">
    <property type="protein sequence ID" value="AZN41436.1"/>
    <property type="molecule type" value="Genomic_DNA"/>
</dbReference>
<dbReference type="KEGG" id="palb:EJC50_18485"/>
<evidence type="ECO:0000256" key="1">
    <source>
        <dbReference type="SAM" id="Phobius"/>
    </source>
</evidence>
<gene>
    <name evidence="2" type="ORF">EJC50_18485</name>
</gene>
<feature type="transmembrane region" description="Helical" evidence="1">
    <location>
        <begin position="37"/>
        <end position="53"/>
    </location>
</feature>
<dbReference type="Proteomes" id="UP000272528">
    <property type="component" value="Chromosome"/>
</dbReference>
<dbReference type="OrthoDB" id="2649733at2"/>
<dbReference type="RefSeq" id="WP_126017143.1">
    <property type="nucleotide sequence ID" value="NZ_CP034437.1"/>
</dbReference>
<proteinExistence type="predicted"/>
<name>A0A3Q8X684_9BACL</name>